<evidence type="ECO:0000313" key="1">
    <source>
        <dbReference type="EMBL" id="EKX39615.1"/>
    </source>
</evidence>
<proteinExistence type="predicted"/>
<accession>L1IUU8</accession>
<keyword evidence="3" id="KW-1185">Reference proteome</keyword>
<reference evidence="2" key="3">
    <citation type="submission" date="2015-06" db="UniProtKB">
        <authorList>
            <consortium name="EnsemblProtists"/>
        </authorList>
    </citation>
    <scope>IDENTIFICATION</scope>
</reference>
<reference evidence="3" key="2">
    <citation type="submission" date="2012-11" db="EMBL/GenBank/DDBJ databases">
        <authorList>
            <person name="Kuo A."/>
            <person name="Curtis B.A."/>
            <person name="Tanifuji G."/>
            <person name="Burki F."/>
            <person name="Gruber A."/>
            <person name="Irimia M."/>
            <person name="Maruyama S."/>
            <person name="Arias M.C."/>
            <person name="Ball S.G."/>
            <person name="Gile G.H."/>
            <person name="Hirakawa Y."/>
            <person name="Hopkins J.F."/>
            <person name="Rensing S.A."/>
            <person name="Schmutz J."/>
            <person name="Symeonidi A."/>
            <person name="Elias M."/>
            <person name="Eveleigh R.J."/>
            <person name="Herman E.K."/>
            <person name="Klute M.J."/>
            <person name="Nakayama T."/>
            <person name="Obornik M."/>
            <person name="Reyes-Prieto A."/>
            <person name="Armbrust E.V."/>
            <person name="Aves S.J."/>
            <person name="Beiko R.G."/>
            <person name="Coutinho P."/>
            <person name="Dacks J.B."/>
            <person name="Durnford D.G."/>
            <person name="Fast N.M."/>
            <person name="Green B.R."/>
            <person name="Grisdale C."/>
            <person name="Hempe F."/>
            <person name="Henrissat B."/>
            <person name="Hoppner M.P."/>
            <person name="Ishida K.-I."/>
            <person name="Kim E."/>
            <person name="Koreny L."/>
            <person name="Kroth P.G."/>
            <person name="Liu Y."/>
            <person name="Malik S.-B."/>
            <person name="Maier U.G."/>
            <person name="McRose D."/>
            <person name="Mock T."/>
            <person name="Neilson J.A."/>
            <person name="Onodera N.T."/>
            <person name="Poole A.M."/>
            <person name="Pritham E.J."/>
            <person name="Richards T.A."/>
            <person name="Rocap G."/>
            <person name="Roy S.W."/>
            <person name="Sarai C."/>
            <person name="Schaack S."/>
            <person name="Shirato S."/>
            <person name="Slamovits C.H."/>
            <person name="Spencer D.F."/>
            <person name="Suzuki S."/>
            <person name="Worden A.Z."/>
            <person name="Zauner S."/>
            <person name="Barry K."/>
            <person name="Bell C."/>
            <person name="Bharti A.K."/>
            <person name="Crow J.A."/>
            <person name="Grimwood J."/>
            <person name="Kramer R."/>
            <person name="Lindquist E."/>
            <person name="Lucas S."/>
            <person name="Salamov A."/>
            <person name="McFadden G.I."/>
            <person name="Lane C.E."/>
            <person name="Keeling P.J."/>
            <person name="Gray M.W."/>
            <person name="Grigoriev I.V."/>
            <person name="Archibald J.M."/>
        </authorList>
    </citation>
    <scope>NUCLEOTIDE SEQUENCE</scope>
    <source>
        <strain evidence="3">CCMP2712</strain>
    </source>
</reference>
<evidence type="ECO:0000313" key="3">
    <source>
        <dbReference type="Proteomes" id="UP000011087"/>
    </source>
</evidence>
<dbReference type="EMBL" id="JH993038">
    <property type="protein sequence ID" value="EKX39615.1"/>
    <property type="molecule type" value="Genomic_DNA"/>
</dbReference>
<dbReference type="KEGG" id="gtt:GUITHDRAFT_143392"/>
<name>L1IUU8_GUITC</name>
<dbReference type="RefSeq" id="XP_005826595.1">
    <property type="nucleotide sequence ID" value="XM_005826538.1"/>
</dbReference>
<protein>
    <submittedName>
        <fullName evidence="1 2">Uncharacterized protein</fullName>
    </submittedName>
</protein>
<dbReference type="PaxDb" id="55529-EKX39615"/>
<dbReference type="HOGENOM" id="CLU_991927_0_0_1"/>
<dbReference type="Proteomes" id="UP000011087">
    <property type="component" value="Unassembled WGS sequence"/>
</dbReference>
<sequence length="281" mass="31174">MLADTPGSILETCRRSDQGAVEDEACGESLSELEDDDLFRGADVFKFRFQPPAGHGERDVDCRSLKSMHQDMRRLLKLAISGVSTMVESVSSACKLVERHCSVEGRSDENKLSLLEMSGELTDLRKHVPIAQGGSLGISILEVMCKTARVKNNLADEQSFVLPRMLQLQTSLFLLEGDVEMSGYHVAKEDCYLADLEEVEGGDVDVYGCWKTENEGKGRAGVETCHERGQRNEAVRHVPLVYQQDKSSKQTGQVVAVLSHYCIQHFFAETASGCQSEQMHR</sequence>
<gene>
    <name evidence="1" type="ORF">GUITHDRAFT_143392</name>
</gene>
<reference evidence="1 3" key="1">
    <citation type="journal article" date="2012" name="Nature">
        <title>Algal genomes reveal evolutionary mosaicism and the fate of nucleomorphs.</title>
        <authorList>
            <consortium name="DOE Joint Genome Institute"/>
            <person name="Curtis B.A."/>
            <person name="Tanifuji G."/>
            <person name="Burki F."/>
            <person name="Gruber A."/>
            <person name="Irimia M."/>
            <person name="Maruyama S."/>
            <person name="Arias M.C."/>
            <person name="Ball S.G."/>
            <person name="Gile G.H."/>
            <person name="Hirakawa Y."/>
            <person name="Hopkins J.F."/>
            <person name="Kuo A."/>
            <person name="Rensing S.A."/>
            <person name="Schmutz J."/>
            <person name="Symeonidi A."/>
            <person name="Elias M."/>
            <person name="Eveleigh R.J."/>
            <person name="Herman E.K."/>
            <person name="Klute M.J."/>
            <person name="Nakayama T."/>
            <person name="Obornik M."/>
            <person name="Reyes-Prieto A."/>
            <person name="Armbrust E.V."/>
            <person name="Aves S.J."/>
            <person name="Beiko R.G."/>
            <person name="Coutinho P."/>
            <person name="Dacks J.B."/>
            <person name="Durnford D.G."/>
            <person name="Fast N.M."/>
            <person name="Green B.R."/>
            <person name="Grisdale C.J."/>
            <person name="Hempel F."/>
            <person name="Henrissat B."/>
            <person name="Hoppner M.P."/>
            <person name="Ishida K."/>
            <person name="Kim E."/>
            <person name="Koreny L."/>
            <person name="Kroth P.G."/>
            <person name="Liu Y."/>
            <person name="Malik S.B."/>
            <person name="Maier U.G."/>
            <person name="McRose D."/>
            <person name="Mock T."/>
            <person name="Neilson J.A."/>
            <person name="Onodera N.T."/>
            <person name="Poole A.M."/>
            <person name="Pritham E.J."/>
            <person name="Richards T.A."/>
            <person name="Rocap G."/>
            <person name="Roy S.W."/>
            <person name="Sarai C."/>
            <person name="Schaack S."/>
            <person name="Shirato S."/>
            <person name="Slamovits C.H."/>
            <person name="Spencer D.F."/>
            <person name="Suzuki S."/>
            <person name="Worden A.Z."/>
            <person name="Zauner S."/>
            <person name="Barry K."/>
            <person name="Bell C."/>
            <person name="Bharti A.K."/>
            <person name="Crow J.A."/>
            <person name="Grimwood J."/>
            <person name="Kramer R."/>
            <person name="Lindquist E."/>
            <person name="Lucas S."/>
            <person name="Salamov A."/>
            <person name="McFadden G.I."/>
            <person name="Lane C.E."/>
            <person name="Keeling P.J."/>
            <person name="Gray M.W."/>
            <person name="Grigoriev I.V."/>
            <person name="Archibald J.M."/>
        </authorList>
    </citation>
    <scope>NUCLEOTIDE SEQUENCE</scope>
    <source>
        <strain evidence="1 3">CCMP2712</strain>
    </source>
</reference>
<dbReference type="EnsemblProtists" id="EKX39615">
    <property type="protein sequence ID" value="EKX39615"/>
    <property type="gene ID" value="GUITHDRAFT_143392"/>
</dbReference>
<organism evidence="1">
    <name type="scientific">Guillardia theta (strain CCMP2712)</name>
    <name type="common">Cryptophyte</name>
    <dbReference type="NCBI Taxonomy" id="905079"/>
    <lineage>
        <taxon>Eukaryota</taxon>
        <taxon>Cryptophyceae</taxon>
        <taxon>Pyrenomonadales</taxon>
        <taxon>Geminigeraceae</taxon>
        <taxon>Guillardia</taxon>
    </lineage>
</organism>
<evidence type="ECO:0000313" key="2">
    <source>
        <dbReference type="EnsemblProtists" id="EKX39615"/>
    </source>
</evidence>
<dbReference type="AlphaFoldDB" id="L1IUU8"/>
<dbReference type="GeneID" id="17296393"/>